<dbReference type="SUPFAM" id="SSF53474">
    <property type="entry name" value="alpha/beta-Hydrolases"/>
    <property type="match status" value="1"/>
</dbReference>
<protein>
    <submittedName>
        <fullName evidence="2">Alpha/beta fold hydrolase</fullName>
    </submittedName>
</protein>
<dbReference type="Proteomes" id="UP000886819">
    <property type="component" value="Unassembled WGS sequence"/>
</dbReference>
<organism evidence="2 3">
    <name type="scientific">Candidatus Avichristensenella intestinipullorum</name>
    <dbReference type="NCBI Taxonomy" id="2840693"/>
    <lineage>
        <taxon>Bacteria</taxon>
        <taxon>Bacillati</taxon>
        <taxon>Bacillota</taxon>
        <taxon>Clostridia</taxon>
        <taxon>Candidatus Avichristensenella</taxon>
    </lineage>
</organism>
<dbReference type="InterPro" id="IPR029058">
    <property type="entry name" value="AB_hydrolase_fold"/>
</dbReference>
<dbReference type="PANTHER" id="PTHR43433:SF5">
    <property type="entry name" value="AB HYDROLASE-1 DOMAIN-CONTAINING PROTEIN"/>
    <property type="match status" value="1"/>
</dbReference>
<reference evidence="2" key="2">
    <citation type="journal article" date="2021" name="PeerJ">
        <title>Extensive microbial diversity within the chicken gut microbiome revealed by metagenomics and culture.</title>
        <authorList>
            <person name="Gilroy R."/>
            <person name="Ravi A."/>
            <person name="Getino M."/>
            <person name="Pursley I."/>
            <person name="Horton D.L."/>
            <person name="Alikhan N.F."/>
            <person name="Baker D."/>
            <person name="Gharbi K."/>
            <person name="Hall N."/>
            <person name="Watson M."/>
            <person name="Adriaenssens E.M."/>
            <person name="Foster-Nyarko E."/>
            <person name="Jarju S."/>
            <person name="Secka A."/>
            <person name="Antonio M."/>
            <person name="Oren A."/>
            <person name="Chaudhuri R.R."/>
            <person name="La Ragione R."/>
            <person name="Hildebrand F."/>
            <person name="Pallen M.J."/>
        </authorList>
    </citation>
    <scope>NUCLEOTIDE SEQUENCE</scope>
    <source>
        <strain evidence="2">ChiHile30-977</strain>
    </source>
</reference>
<evidence type="ECO:0000259" key="1">
    <source>
        <dbReference type="Pfam" id="PF12697"/>
    </source>
</evidence>
<dbReference type="Gene3D" id="3.40.50.1820">
    <property type="entry name" value="alpha/beta hydrolase"/>
    <property type="match status" value="1"/>
</dbReference>
<dbReference type="PANTHER" id="PTHR43433">
    <property type="entry name" value="HYDROLASE, ALPHA/BETA FOLD FAMILY PROTEIN"/>
    <property type="match status" value="1"/>
</dbReference>
<reference evidence="2" key="1">
    <citation type="submission" date="2020-10" db="EMBL/GenBank/DDBJ databases">
        <authorList>
            <person name="Gilroy R."/>
        </authorList>
    </citation>
    <scope>NUCLEOTIDE SEQUENCE</scope>
    <source>
        <strain evidence="2">ChiHile30-977</strain>
    </source>
</reference>
<proteinExistence type="predicted"/>
<accession>A0A9D0YUH7</accession>
<feature type="domain" description="AB hydrolase-1" evidence="1">
    <location>
        <begin position="10"/>
        <end position="212"/>
    </location>
</feature>
<gene>
    <name evidence="2" type="ORF">IAA66_02880</name>
</gene>
<dbReference type="InterPro" id="IPR000073">
    <property type="entry name" value="AB_hydrolase_1"/>
</dbReference>
<evidence type="ECO:0000313" key="3">
    <source>
        <dbReference type="Proteomes" id="UP000886819"/>
    </source>
</evidence>
<evidence type="ECO:0000313" key="2">
    <source>
        <dbReference type="EMBL" id="HIQ62516.1"/>
    </source>
</evidence>
<dbReference type="AlphaFoldDB" id="A0A9D0YUH7"/>
<sequence length="222" mass="23624">MRTFGEGAPLLMLAGAGGRGAGFMPLARRWRAQYRAYMPDPCAPFAPEEAARGLLARMREAGVERFDVLGASLGGCTALAMAALAPERVRSLTLCAAFARLDEETAGRLAALRGRRLALPDDAFDAEWMDLLYGDMPRPAGSGGVPADALAAQLEAALAFDGRPLLPRIRCPVCVTFGREDRLIPPRLSRELARGVAGAALEAYPGGHMHFLALQAPAFMGF</sequence>
<dbReference type="InterPro" id="IPR050471">
    <property type="entry name" value="AB_hydrolase"/>
</dbReference>
<dbReference type="GO" id="GO:0016787">
    <property type="term" value="F:hydrolase activity"/>
    <property type="evidence" value="ECO:0007669"/>
    <property type="project" value="UniProtKB-KW"/>
</dbReference>
<comment type="caution">
    <text evidence="2">The sequence shown here is derived from an EMBL/GenBank/DDBJ whole genome shotgun (WGS) entry which is preliminary data.</text>
</comment>
<dbReference type="PRINTS" id="PR00111">
    <property type="entry name" value="ABHYDROLASE"/>
</dbReference>
<name>A0A9D0YUH7_9FIRM</name>
<keyword evidence="2" id="KW-0378">Hydrolase</keyword>
<dbReference type="EMBL" id="DVFI01000037">
    <property type="protein sequence ID" value="HIQ62516.1"/>
    <property type="molecule type" value="Genomic_DNA"/>
</dbReference>
<dbReference type="Pfam" id="PF12697">
    <property type="entry name" value="Abhydrolase_6"/>
    <property type="match status" value="1"/>
</dbReference>